<sequence>MEPLQSSEINSVLEKLRAEYSENAKKNPKLFDLKAFESRLMMVLQQKGSLTNFLKEEIKFLDTLKAKHKELEDKKQAAKGDTINKILEEQEARLKKYQRIDFHPLAKPEIRYFYGAILSFAETELPALIHVFKGTPEYSAFKDTVPIIERMGISRRGMPSIRINEHVKALLDANGNQSAMEKDGQAVLKEVCIALKGIIVSVRECMEKNRVSQTLSVKLDEREFPKAVESYQNLVFGVALEKIVLRSETIIRDFRMAEITGLSQSGSQ</sequence>
<gene>
    <name evidence="2" type="ORF">CH379_001690</name>
    <name evidence="3" type="ORF">CH379_00305</name>
</gene>
<feature type="coiled-coil region" evidence="1">
    <location>
        <begin position="54"/>
        <end position="81"/>
    </location>
</feature>
<reference evidence="3" key="1">
    <citation type="submission" date="2017-07" db="EMBL/GenBank/DDBJ databases">
        <title>Leptospira spp. isolated from tropical soils.</title>
        <authorList>
            <person name="Thibeaux R."/>
            <person name="Iraola G."/>
            <person name="Ferres I."/>
            <person name="Bierque E."/>
            <person name="Girault D."/>
            <person name="Soupe-Gilbert M.-E."/>
            <person name="Picardeau M."/>
            <person name="Goarant C."/>
        </authorList>
    </citation>
    <scope>NUCLEOTIDE SEQUENCE [LARGE SCALE GENOMIC DNA]</scope>
    <source>
        <strain evidence="3">ATI7-C-A5</strain>
    </source>
</reference>
<dbReference type="AlphaFoldDB" id="A0A2N0BMB1"/>
<dbReference type="EMBL" id="NPEF01000002">
    <property type="protein sequence ID" value="PJZ94857.1"/>
    <property type="molecule type" value="Genomic_DNA"/>
</dbReference>
<evidence type="ECO:0000256" key="1">
    <source>
        <dbReference type="SAM" id="Coils"/>
    </source>
</evidence>
<dbReference type="Proteomes" id="UP000232122">
    <property type="component" value="Unassembled WGS sequence"/>
</dbReference>
<keyword evidence="1" id="KW-0175">Coiled coil</keyword>
<dbReference type="OrthoDB" id="338818at2"/>
<reference evidence="2 4" key="2">
    <citation type="journal article" date="2018" name="Microb. Genom.">
        <title>Deciphering the unexplored Leptospira diversity from soils uncovers genomic evolution to virulence.</title>
        <authorList>
            <person name="Thibeaux R."/>
            <person name="Iraola G."/>
            <person name="Ferres I."/>
            <person name="Bierque E."/>
            <person name="Girault D."/>
            <person name="Soupe-Gilbert M.E."/>
            <person name="Picardeau M."/>
            <person name="Goarant C."/>
        </authorList>
    </citation>
    <scope>NUCLEOTIDE SEQUENCE [LARGE SCALE GENOMIC DNA]</scope>
    <source>
        <strain evidence="2 4">ATI7-C-A5</strain>
    </source>
</reference>
<proteinExistence type="predicted"/>
<keyword evidence="4" id="KW-1185">Reference proteome</keyword>
<accession>A0A2N0BEB6</accession>
<evidence type="ECO:0000313" key="2">
    <source>
        <dbReference type="EMBL" id="MDV6234342.1"/>
    </source>
</evidence>
<accession>A0A2N0BMB1</accession>
<name>A0A2N0BMB1_9LEPT</name>
<reference evidence="2" key="3">
    <citation type="submission" date="2023-10" db="EMBL/GenBank/DDBJ databases">
        <authorList>
            <person name="Picardeau M."/>
            <person name="Thibeaux R."/>
        </authorList>
    </citation>
    <scope>NUCLEOTIDE SEQUENCE</scope>
    <source>
        <strain evidence="2">ATI7-C-A5</strain>
    </source>
</reference>
<dbReference type="RefSeq" id="WP_100746428.1">
    <property type="nucleotide sequence ID" value="NZ_NPEF02000001.1"/>
</dbReference>
<evidence type="ECO:0000313" key="3">
    <source>
        <dbReference type="EMBL" id="PJZ94857.1"/>
    </source>
</evidence>
<comment type="caution">
    <text evidence="3">The sequence shown here is derived from an EMBL/GenBank/DDBJ whole genome shotgun (WGS) entry which is preliminary data.</text>
</comment>
<evidence type="ECO:0000313" key="4">
    <source>
        <dbReference type="Proteomes" id="UP000232122"/>
    </source>
</evidence>
<dbReference type="EMBL" id="NPEF02000001">
    <property type="protein sequence ID" value="MDV6234342.1"/>
    <property type="molecule type" value="Genomic_DNA"/>
</dbReference>
<organism evidence="3">
    <name type="scientific">Leptospira ellisii</name>
    <dbReference type="NCBI Taxonomy" id="2023197"/>
    <lineage>
        <taxon>Bacteria</taxon>
        <taxon>Pseudomonadati</taxon>
        <taxon>Spirochaetota</taxon>
        <taxon>Spirochaetia</taxon>
        <taxon>Leptospirales</taxon>
        <taxon>Leptospiraceae</taxon>
        <taxon>Leptospira</taxon>
    </lineage>
</organism>
<protein>
    <submittedName>
        <fullName evidence="3">Uncharacterized protein</fullName>
    </submittedName>
</protein>